<dbReference type="Proteomes" id="UP001066276">
    <property type="component" value="Chromosome 4_1"/>
</dbReference>
<dbReference type="SUPFAM" id="SSF52540">
    <property type="entry name" value="P-loop containing nucleoside triphosphate hydrolases"/>
    <property type="match status" value="1"/>
</dbReference>
<sequence>MIGPVGAGKSSFFNSVNSIFRGHVATQAVAGSDATSVTTRYRTYTVKDEKCGKSPSLILCDSMGLEEKAGTGLDVEDVPKILDGHVPDRYQFNPTASIQPSTSRYLSSPSLKDKIHCVVFVLDACKVSILSDKMEEKLRQLRLKIRQHDVPQLVLITKVDELCRTVAEDIKNVYTSRAVEKQIHTAAARLGIPVSCVLPVKNYSFELELDDETDILILHAVQQILRMADLYFDDILVENEENTNKDVQLL</sequence>
<proteinExistence type="predicted"/>
<organism evidence="1 2">
    <name type="scientific">Pleurodeles waltl</name>
    <name type="common">Iberian ribbed newt</name>
    <dbReference type="NCBI Taxonomy" id="8319"/>
    <lineage>
        <taxon>Eukaryota</taxon>
        <taxon>Metazoa</taxon>
        <taxon>Chordata</taxon>
        <taxon>Craniata</taxon>
        <taxon>Vertebrata</taxon>
        <taxon>Euteleostomi</taxon>
        <taxon>Amphibia</taxon>
        <taxon>Batrachia</taxon>
        <taxon>Caudata</taxon>
        <taxon>Salamandroidea</taxon>
        <taxon>Salamandridae</taxon>
        <taxon>Pleurodelinae</taxon>
        <taxon>Pleurodeles</taxon>
    </lineage>
</organism>
<dbReference type="Gene3D" id="3.40.50.300">
    <property type="entry name" value="P-loop containing nucleotide triphosphate hydrolases"/>
    <property type="match status" value="1"/>
</dbReference>
<evidence type="ECO:0000313" key="2">
    <source>
        <dbReference type="Proteomes" id="UP001066276"/>
    </source>
</evidence>
<gene>
    <name evidence="1" type="ORF">NDU88_003318</name>
</gene>
<evidence type="ECO:0000313" key="1">
    <source>
        <dbReference type="EMBL" id="KAJ1171457.1"/>
    </source>
</evidence>
<dbReference type="PANTHER" id="PTHR14241">
    <property type="entry name" value="INTERFERON-INDUCED PROTEIN 44"/>
    <property type="match status" value="1"/>
</dbReference>
<accession>A0AAV7T4F6</accession>
<dbReference type="CDD" id="cd00882">
    <property type="entry name" value="Ras_like_GTPase"/>
    <property type="match status" value="1"/>
</dbReference>
<dbReference type="GO" id="GO:0006955">
    <property type="term" value="P:immune response"/>
    <property type="evidence" value="ECO:0007669"/>
    <property type="project" value="TreeGrafter"/>
</dbReference>
<evidence type="ECO:0008006" key="3">
    <source>
        <dbReference type="Google" id="ProtNLM"/>
    </source>
</evidence>
<keyword evidence="2" id="KW-1185">Reference proteome</keyword>
<dbReference type="AlphaFoldDB" id="A0AAV7T4F6"/>
<name>A0AAV7T4F6_PLEWA</name>
<dbReference type="InterPro" id="IPR027417">
    <property type="entry name" value="P-loop_NTPase"/>
</dbReference>
<comment type="caution">
    <text evidence="1">The sequence shown here is derived from an EMBL/GenBank/DDBJ whole genome shotgun (WGS) entry which is preliminary data.</text>
</comment>
<protein>
    <recommendedName>
        <fullName evidence="3">Interferon-induced protein 44-like</fullName>
    </recommendedName>
</protein>
<dbReference type="EMBL" id="JANPWB010000007">
    <property type="protein sequence ID" value="KAJ1171457.1"/>
    <property type="molecule type" value="Genomic_DNA"/>
</dbReference>
<dbReference type="PANTHER" id="PTHR14241:SF32">
    <property type="entry name" value="VWFA DOMAIN-CONTAINING PROTEIN-RELATED"/>
    <property type="match status" value="1"/>
</dbReference>
<reference evidence="1" key="1">
    <citation type="journal article" date="2022" name="bioRxiv">
        <title>Sequencing and chromosome-scale assembly of the giantPleurodeles waltlgenome.</title>
        <authorList>
            <person name="Brown T."/>
            <person name="Elewa A."/>
            <person name="Iarovenko S."/>
            <person name="Subramanian E."/>
            <person name="Araus A.J."/>
            <person name="Petzold A."/>
            <person name="Susuki M."/>
            <person name="Suzuki K.-i.T."/>
            <person name="Hayashi T."/>
            <person name="Toyoda A."/>
            <person name="Oliveira C."/>
            <person name="Osipova E."/>
            <person name="Leigh N.D."/>
            <person name="Simon A."/>
            <person name="Yun M.H."/>
        </authorList>
    </citation>
    <scope>NUCLEOTIDE SEQUENCE</scope>
    <source>
        <strain evidence="1">20211129_DDA</strain>
        <tissue evidence="1">Liver</tissue>
    </source>
</reference>